<organism evidence="1 2">
    <name type="scientific">Legionella impletisoli</name>
    <dbReference type="NCBI Taxonomy" id="343510"/>
    <lineage>
        <taxon>Bacteria</taxon>
        <taxon>Pseudomonadati</taxon>
        <taxon>Pseudomonadota</taxon>
        <taxon>Gammaproteobacteria</taxon>
        <taxon>Legionellales</taxon>
        <taxon>Legionellaceae</taxon>
        <taxon>Legionella</taxon>
    </lineage>
</organism>
<comment type="caution">
    <text evidence="1">The sequence shown here is derived from an EMBL/GenBank/DDBJ whole genome shotgun (WGS) entry which is preliminary data.</text>
</comment>
<protein>
    <recommendedName>
        <fullName evidence="3">DUF3800 domain-containing protein</fullName>
    </recommendedName>
</protein>
<gene>
    <name evidence="1" type="ORF">GCM10007966_03960</name>
</gene>
<evidence type="ECO:0008006" key="3">
    <source>
        <dbReference type="Google" id="ProtNLM"/>
    </source>
</evidence>
<dbReference type="EMBL" id="BMOB01000001">
    <property type="protein sequence ID" value="GGI78525.1"/>
    <property type="molecule type" value="Genomic_DNA"/>
</dbReference>
<evidence type="ECO:0000313" key="1">
    <source>
        <dbReference type="EMBL" id="GGI78525.1"/>
    </source>
</evidence>
<reference evidence="1" key="2">
    <citation type="submission" date="2020-09" db="EMBL/GenBank/DDBJ databases">
        <authorList>
            <person name="Sun Q."/>
            <person name="Ohkuma M."/>
        </authorList>
    </citation>
    <scope>NUCLEOTIDE SEQUENCE</scope>
    <source>
        <strain evidence="1">JCM 13919</strain>
    </source>
</reference>
<keyword evidence="2" id="KW-1185">Reference proteome</keyword>
<dbReference type="InterPro" id="IPR024524">
    <property type="entry name" value="DUF3800"/>
</dbReference>
<accession>A0A917JN83</accession>
<reference evidence="1" key="1">
    <citation type="journal article" date="2014" name="Int. J. Syst. Evol. Microbiol.">
        <title>Complete genome sequence of Corynebacterium casei LMG S-19264T (=DSM 44701T), isolated from a smear-ripened cheese.</title>
        <authorList>
            <consortium name="US DOE Joint Genome Institute (JGI-PGF)"/>
            <person name="Walter F."/>
            <person name="Albersmeier A."/>
            <person name="Kalinowski J."/>
            <person name="Ruckert C."/>
        </authorList>
    </citation>
    <scope>NUCLEOTIDE SEQUENCE</scope>
    <source>
        <strain evidence="1">JCM 13919</strain>
    </source>
</reference>
<dbReference type="RefSeq" id="WP_131775623.1">
    <property type="nucleotide sequence ID" value="NZ_BMOB01000001.1"/>
</dbReference>
<sequence length="205" mass="23918">MLVLIDESGCPGFKLTKGSTPYFIVGMIIFKDFTQAENVSKSITALRQTLRVNPEFKFSKTHPSIKDKFFDEVCQYDFEVRALVVDKSKIYSQMLRNDTDYFYNYFVKTLMKYDDDVLQDASIKIDGSGDKEFKNALNTYLRKSIGEHKIKKFKFIDSKKDNLIQMADMVVGAIARSYSETRKDSSRWLDVLRRNGKIKNIWDFK</sequence>
<dbReference type="Proteomes" id="UP000630149">
    <property type="component" value="Unassembled WGS sequence"/>
</dbReference>
<dbReference type="Pfam" id="PF12686">
    <property type="entry name" value="DUF3800"/>
    <property type="match status" value="1"/>
</dbReference>
<evidence type="ECO:0000313" key="2">
    <source>
        <dbReference type="Proteomes" id="UP000630149"/>
    </source>
</evidence>
<dbReference type="OrthoDB" id="9792394at2"/>
<name>A0A917JN83_9GAMM</name>
<dbReference type="AlphaFoldDB" id="A0A917JN83"/>
<proteinExistence type="predicted"/>